<dbReference type="HOGENOM" id="CLU_1862383_0_0_9"/>
<organism evidence="2 3">
    <name type="scientific">Halanaerobium hydrogeniformans</name>
    <name type="common">Halanaerobium sp. (strain sapolanicus)</name>
    <dbReference type="NCBI Taxonomy" id="656519"/>
    <lineage>
        <taxon>Bacteria</taxon>
        <taxon>Bacillati</taxon>
        <taxon>Bacillota</taxon>
        <taxon>Clostridia</taxon>
        <taxon>Halanaerobiales</taxon>
        <taxon>Halanaerobiaceae</taxon>
        <taxon>Halanaerobium</taxon>
    </lineage>
</organism>
<proteinExistence type="predicted"/>
<dbReference type="Proteomes" id="UP000007434">
    <property type="component" value="Chromosome"/>
</dbReference>
<feature type="signal peptide" evidence="1">
    <location>
        <begin position="1"/>
        <end position="22"/>
    </location>
</feature>
<dbReference type="OrthoDB" id="5348860at2"/>
<evidence type="ECO:0000256" key="1">
    <source>
        <dbReference type="SAM" id="SignalP"/>
    </source>
</evidence>
<dbReference type="RefSeq" id="WP_013404936.1">
    <property type="nucleotide sequence ID" value="NC_014654.1"/>
</dbReference>
<reference evidence="2 3" key="1">
    <citation type="submission" date="2010-11" db="EMBL/GenBank/DDBJ databases">
        <title>Complete sequence of Halanaerobium sp. sapolanicus.</title>
        <authorList>
            <consortium name="US DOE Joint Genome Institute"/>
            <person name="Lucas S."/>
            <person name="Copeland A."/>
            <person name="Lapidus A."/>
            <person name="Cheng J.-F."/>
            <person name="Bruce D."/>
            <person name="Goodwin L."/>
            <person name="Pitluck S."/>
            <person name="Davenport K."/>
            <person name="Detter J.C."/>
            <person name="Han C."/>
            <person name="Tapia R."/>
            <person name="Land M."/>
            <person name="Hauser L."/>
            <person name="Jeffries C."/>
            <person name="Kyrpides N."/>
            <person name="Ivanova N."/>
            <person name="Mikhailova N."/>
            <person name="Begemann M.B."/>
            <person name="Mormile M.R."/>
            <person name="Wall J.D."/>
            <person name="Elias D.A."/>
            <person name="Woyke T."/>
        </authorList>
    </citation>
    <scope>NUCLEOTIDE SEQUENCE [LARGE SCALE GENOMIC DNA]</scope>
    <source>
        <strain evidence="3">sapolanicus</strain>
    </source>
</reference>
<accession>E4RPE5</accession>
<keyword evidence="1" id="KW-0732">Signal</keyword>
<evidence type="ECO:0000313" key="2">
    <source>
        <dbReference type="EMBL" id="ADQ13830.1"/>
    </source>
</evidence>
<dbReference type="AlphaFoldDB" id="E4RPE5"/>
<name>E4RPE5_HALHG</name>
<evidence type="ECO:0000313" key="3">
    <source>
        <dbReference type="Proteomes" id="UP000007434"/>
    </source>
</evidence>
<keyword evidence="3" id="KW-1185">Reference proteome</keyword>
<dbReference type="EMBL" id="CP002304">
    <property type="protein sequence ID" value="ADQ13830.1"/>
    <property type="molecule type" value="Genomic_DNA"/>
</dbReference>
<sequence>MKKLISILAVSLILISFSFMTAAERPDPWQQAKERGVEFRAIGNEPGWHVEIYQDEKINFVNDYGSFELKVPIDDVWYGPEGEDRIYYVENNLIQFQVIVMKKAYQDTMKGEEFPYQVRVLFPNASYIGGGRLLLDE</sequence>
<feature type="chain" id="PRO_5003185619" evidence="1">
    <location>
        <begin position="23"/>
        <end position="137"/>
    </location>
</feature>
<dbReference type="STRING" id="656519.Halsa_0355"/>
<gene>
    <name evidence="2" type="ordered locus">Halsa_0355</name>
</gene>
<reference evidence="2 3" key="2">
    <citation type="journal article" date="2011" name="J. Bacteriol.">
        <title>Complete Genome Sequence of the Haloalkaliphilic, Hydrogen Producing Halanaerobium hydrogenoformans.</title>
        <authorList>
            <person name="Brown S.D."/>
            <person name="Begemann M.B."/>
            <person name="Mormile M.R."/>
            <person name="Wall J.D."/>
            <person name="Han C.S."/>
            <person name="Goodwin L.A."/>
            <person name="Pitluck S."/>
            <person name="Land M.L."/>
            <person name="Hauser L.J."/>
            <person name="Elias D.A."/>
        </authorList>
    </citation>
    <scope>NUCLEOTIDE SEQUENCE [LARGE SCALE GENOMIC DNA]</scope>
    <source>
        <strain evidence="3">sapolanicus</strain>
    </source>
</reference>
<dbReference type="KEGG" id="has:Halsa_0355"/>
<protein>
    <submittedName>
        <fullName evidence="2">Uncharacterized protein</fullName>
    </submittedName>
</protein>